<dbReference type="STRING" id="1577474.GA0111570_106117"/>
<keyword evidence="3" id="KW-1185">Reference proteome</keyword>
<feature type="transmembrane region" description="Helical" evidence="1">
    <location>
        <begin position="73"/>
        <end position="93"/>
    </location>
</feature>
<keyword evidence="1" id="KW-0812">Transmembrane</keyword>
<evidence type="ECO:0000313" key="2">
    <source>
        <dbReference type="EMBL" id="SDB88718.1"/>
    </source>
</evidence>
<dbReference type="RefSeq" id="WP_092610559.1">
    <property type="nucleotide sequence ID" value="NZ_FMYF01000006.1"/>
</dbReference>
<dbReference type="EMBL" id="FMYF01000006">
    <property type="protein sequence ID" value="SDB88718.1"/>
    <property type="molecule type" value="Genomic_DNA"/>
</dbReference>
<gene>
    <name evidence="2" type="ORF">GA0111570_106117</name>
</gene>
<evidence type="ECO:0000256" key="1">
    <source>
        <dbReference type="SAM" id="Phobius"/>
    </source>
</evidence>
<name>A0A1G6H3L3_9ACTN</name>
<dbReference type="Proteomes" id="UP000199086">
    <property type="component" value="Unassembled WGS sequence"/>
</dbReference>
<protein>
    <submittedName>
        <fullName evidence="2">Uncharacterized protein</fullName>
    </submittedName>
</protein>
<feature type="transmembrane region" description="Helical" evidence="1">
    <location>
        <begin position="39"/>
        <end position="61"/>
    </location>
</feature>
<organism evidence="2 3">
    <name type="scientific">Raineyella antarctica</name>
    <dbReference type="NCBI Taxonomy" id="1577474"/>
    <lineage>
        <taxon>Bacteria</taxon>
        <taxon>Bacillati</taxon>
        <taxon>Actinomycetota</taxon>
        <taxon>Actinomycetes</taxon>
        <taxon>Propionibacteriales</taxon>
        <taxon>Propionibacteriaceae</taxon>
        <taxon>Raineyella</taxon>
    </lineage>
</organism>
<evidence type="ECO:0000313" key="3">
    <source>
        <dbReference type="Proteomes" id="UP000199086"/>
    </source>
</evidence>
<keyword evidence="1" id="KW-1133">Transmembrane helix</keyword>
<accession>A0A1G6H3L3</accession>
<reference evidence="2 3" key="1">
    <citation type="submission" date="2016-06" db="EMBL/GenBank/DDBJ databases">
        <authorList>
            <person name="Olsen C.W."/>
            <person name="Carey S."/>
            <person name="Hinshaw L."/>
            <person name="Karasin A.I."/>
        </authorList>
    </citation>
    <scope>NUCLEOTIDE SEQUENCE [LARGE SCALE GENOMIC DNA]</scope>
    <source>
        <strain evidence="2 3">LZ-22</strain>
    </source>
</reference>
<feature type="transmembrane region" description="Helical" evidence="1">
    <location>
        <begin position="99"/>
        <end position="119"/>
    </location>
</feature>
<dbReference type="AlphaFoldDB" id="A0A1G6H3L3"/>
<keyword evidence="1" id="KW-0472">Membrane</keyword>
<proteinExistence type="predicted"/>
<sequence>MKRLLFTVLWGLAVYVAVMLAEFAVTLPFPMGEDTTPDLTVEFGLTAPLAFLITWVLARLLHTTRKDGTLRGVVWAAVALVLYVVVGLGNGTLGLFMVWTFPLLILAILLGPIIAGQVAGRTRTPHLPRTGHHTPA</sequence>